<feature type="region of interest" description="Disordered" evidence="1">
    <location>
        <begin position="1"/>
        <end position="34"/>
    </location>
</feature>
<proteinExistence type="predicted"/>
<evidence type="ECO:0000313" key="2">
    <source>
        <dbReference type="EMBL" id="PFG56867.1"/>
    </source>
</evidence>
<dbReference type="EMBL" id="PDJK01000001">
    <property type="protein sequence ID" value="PFG56867.1"/>
    <property type="molecule type" value="Genomic_DNA"/>
</dbReference>
<reference evidence="2 3" key="1">
    <citation type="submission" date="2017-10" db="EMBL/GenBank/DDBJ databases">
        <title>Sequencing the genomes of 1000 actinobacteria strains.</title>
        <authorList>
            <person name="Klenk H.-P."/>
        </authorList>
    </citation>
    <scope>NUCLEOTIDE SEQUENCE [LARGE SCALE GENOMIC DNA]</scope>
    <source>
        <strain evidence="2 3">DSM 46092</strain>
    </source>
</reference>
<protein>
    <submittedName>
        <fullName evidence="2">Uncharacterized protein</fullName>
    </submittedName>
</protein>
<dbReference type="Proteomes" id="UP000243542">
    <property type="component" value="Unassembled WGS sequence"/>
</dbReference>
<accession>A0A2A9FZG9</accession>
<name>A0A2A9FZG9_9PSEU</name>
<comment type="caution">
    <text evidence="2">The sequence shown here is derived from an EMBL/GenBank/DDBJ whole genome shotgun (WGS) entry which is preliminary data.</text>
</comment>
<sequence length="34" mass="3310">MTAARREASRGGGRTVAGAPSIADTEPLAPAEAA</sequence>
<gene>
    <name evidence="2" type="ORF">ATK36_0399</name>
</gene>
<evidence type="ECO:0000256" key="1">
    <source>
        <dbReference type="SAM" id="MobiDB-lite"/>
    </source>
</evidence>
<dbReference type="AlphaFoldDB" id="A0A2A9FZG9"/>
<evidence type="ECO:0000313" key="3">
    <source>
        <dbReference type="Proteomes" id="UP000243542"/>
    </source>
</evidence>
<keyword evidence="3" id="KW-1185">Reference proteome</keyword>
<organism evidence="2 3">
    <name type="scientific">Amycolatopsis sulphurea</name>
    <dbReference type="NCBI Taxonomy" id="76022"/>
    <lineage>
        <taxon>Bacteria</taxon>
        <taxon>Bacillati</taxon>
        <taxon>Actinomycetota</taxon>
        <taxon>Actinomycetes</taxon>
        <taxon>Pseudonocardiales</taxon>
        <taxon>Pseudonocardiaceae</taxon>
        <taxon>Amycolatopsis</taxon>
    </lineage>
</organism>